<dbReference type="InterPro" id="IPR001763">
    <property type="entry name" value="Rhodanese-like_dom"/>
</dbReference>
<evidence type="ECO:0000259" key="1">
    <source>
        <dbReference type="PROSITE" id="PS50206"/>
    </source>
</evidence>
<evidence type="ECO:0000313" key="2">
    <source>
        <dbReference type="EMBL" id="HIU50279.1"/>
    </source>
</evidence>
<dbReference type="Proteomes" id="UP000824118">
    <property type="component" value="Unassembled WGS sequence"/>
</dbReference>
<dbReference type="Pfam" id="PF00581">
    <property type="entry name" value="Rhodanese"/>
    <property type="match status" value="1"/>
</dbReference>
<dbReference type="EMBL" id="DVNG01000066">
    <property type="protein sequence ID" value="HIU50279.1"/>
    <property type="molecule type" value="Genomic_DNA"/>
</dbReference>
<name>A0A9D1LY89_9FIRM</name>
<gene>
    <name evidence="2" type="ORF">IAD22_04635</name>
</gene>
<accession>A0A9D1LY89</accession>
<comment type="caution">
    <text evidence="2">The sequence shown here is derived from an EMBL/GenBank/DDBJ whole genome shotgun (WGS) entry which is preliminary data.</text>
</comment>
<reference evidence="2" key="2">
    <citation type="journal article" date="2021" name="PeerJ">
        <title>Extensive microbial diversity within the chicken gut microbiome revealed by metagenomics and culture.</title>
        <authorList>
            <person name="Gilroy R."/>
            <person name="Ravi A."/>
            <person name="Getino M."/>
            <person name="Pursley I."/>
            <person name="Horton D.L."/>
            <person name="Alikhan N.F."/>
            <person name="Baker D."/>
            <person name="Gharbi K."/>
            <person name="Hall N."/>
            <person name="Watson M."/>
            <person name="Adriaenssens E.M."/>
            <person name="Foster-Nyarko E."/>
            <person name="Jarju S."/>
            <person name="Secka A."/>
            <person name="Antonio M."/>
            <person name="Oren A."/>
            <person name="Chaudhuri R.R."/>
            <person name="La Ragione R."/>
            <person name="Hildebrand F."/>
            <person name="Pallen M.J."/>
        </authorList>
    </citation>
    <scope>NUCLEOTIDE SEQUENCE</scope>
    <source>
        <strain evidence="2">ChiGjej1B1-1684</strain>
    </source>
</reference>
<dbReference type="Gene3D" id="3.40.250.10">
    <property type="entry name" value="Rhodanese-like domain"/>
    <property type="match status" value="1"/>
</dbReference>
<dbReference type="InterPro" id="IPR036873">
    <property type="entry name" value="Rhodanese-like_dom_sf"/>
</dbReference>
<dbReference type="PANTHER" id="PTHR43031">
    <property type="entry name" value="FAD-DEPENDENT OXIDOREDUCTASE"/>
    <property type="match status" value="1"/>
</dbReference>
<dbReference type="SUPFAM" id="SSF52821">
    <property type="entry name" value="Rhodanese/Cell cycle control phosphatase"/>
    <property type="match status" value="1"/>
</dbReference>
<dbReference type="PROSITE" id="PS50206">
    <property type="entry name" value="RHODANESE_3"/>
    <property type="match status" value="1"/>
</dbReference>
<organism evidence="2 3">
    <name type="scientific">Candidatus Limousia pullorum</name>
    <dbReference type="NCBI Taxonomy" id="2840860"/>
    <lineage>
        <taxon>Bacteria</taxon>
        <taxon>Bacillati</taxon>
        <taxon>Bacillota</taxon>
        <taxon>Clostridia</taxon>
        <taxon>Eubacteriales</taxon>
        <taxon>Oscillospiraceae</taxon>
        <taxon>Oscillospiraceae incertae sedis</taxon>
        <taxon>Candidatus Limousia</taxon>
    </lineage>
</organism>
<proteinExistence type="predicted"/>
<evidence type="ECO:0000313" key="3">
    <source>
        <dbReference type="Proteomes" id="UP000824118"/>
    </source>
</evidence>
<dbReference type="AlphaFoldDB" id="A0A9D1LY89"/>
<protein>
    <submittedName>
        <fullName evidence="2">Rhodanese-like domain-containing protein</fullName>
    </submittedName>
</protein>
<feature type="domain" description="Rhodanese" evidence="1">
    <location>
        <begin position="22"/>
        <end position="102"/>
    </location>
</feature>
<dbReference type="InterPro" id="IPR050229">
    <property type="entry name" value="GlpE_sulfurtransferase"/>
</dbReference>
<sequence length="103" mass="11378">MGFFNIFGGNNNFDLIIDEARKDSSGVILDVRTPEEFFDGRVPGAVNVPLDSLENASLDKSKKYYVYCHSGARSTVACGYLKKHGYDCINAGGIMSYRGNIER</sequence>
<reference evidence="2" key="1">
    <citation type="submission" date="2020-10" db="EMBL/GenBank/DDBJ databases">
        <authorList>
            <person name="Gilroy R."/>
        </authorList>
    </citation>
    <scope>NUCLEOTIDE SEQUENCE</scope>
    <source>
        <strain evidence="2">ChiGjej1B1-1684</strain>
    </source>
</reference>
<dbReference type="CDD" id="cd00158">
    <property type="entry name" value="RHOD"/>
    <property type="match status" value="1"/>
</dbReference>
<dbReference type="PANTHER" id="PTHR43031:SF1">
    <property type="entry name" value="PYRIDINE NUCLEOTIDE-DISULPHIDE OXIDOREDUCTASE"/>
    <property type="match status" value="1"/>
</dbReference>
<dbReference type="SMART" id="SM00450">
    <property type="entry name" value="RHOD"/>
    <property type="match status" value="1"/>
</dbReference>